<keyword evidence="3" id="KW-1185">Reference proteome</keyword>
<evidence type="ECO:0000313" key="3">
    <source>
        <dbReference type="Proteomes" id="UP001448207"/>
    </source>
</evidence>
<dbReference type="EMBL" id="JBCLYO010000001">
    <property type="protein sequence ID" value="KAL0097159.1"/>
    <property type="molecule type" value="Genomic_DNA"/>
</dbReference>
<keyword evidence="1" id="KW-0472">Membrane</keyword>
<accession>A0ABR3BE73</accession>
<sequence>MYWLDGIVVAVILANILSIVIIFVLKKKIEHGRYMLDIIINLTGCISIGWTTLAGCKTLISNQRTLYSDPETFISLDSGRV</sequence>
<keyword evidence="1" id="KW-1133">Transmembrane helix</keyword>
<evidence type="ECO:0000256" key="1">
    <source>
        <dbReference type="SAM" id="Phobius"/>
    </source>
</evidence>
<keyword evidence="1" id="KW-0812">Transmembrane</keyword>
<proteinExistence type="predicted"/>
<protein>
    <submittedName>
        <fullName evidence="2">Uncharacterized protein</fullName>
    </submittedName>
</protein>
<dbReference type="Proteomes" id="UP001448207">
    <property type="component" value="Unassembled WGS sequence"/>
</dbReference>
<evidence type="ECO:0000313" key="2">
    <source>
        <dbReference type="EMBL" id="KAL0097159.1"/>
    </source>
</evidence>
<comment type="caution">
    <text evidence="2">The sequence shown here is derived from an EMBL/GenBank/DDBJ whole genome shotgun (WGS) entry which is preliminary data.</text>
</comment>
<organism evidence="2 3">
    <name type="scientific">Phycomyces blakesleeanus</name>
    <dbReference type="NCBI Taxonomy" id="4837"/>
    <lineage>
        <taxon>Eukaryota</taxon>
        <taxon>Fungi</taxon>
        <taxon>Fungi incertae sedis</taxon>
        <taxon>Mucoromycota</taxon>
        <taxon>Mucoromycotina</taxon>
        <taxon>Mucoromycetes</taxon>
        <taxon>Mucorales</taxon>
        <taxon>Phycomycetaceae</taxon>
        <taxon>Phycomyces</taxon>
    </lineage>
</organism>
<gene>
    <name evidence="2" type="ORF">J3Q64DRAFT_1049788</name>
</gene>
<reference evidence="2 3" key="1">
    <citation type="submission" date="2024-04" db="EMBL/GenBank/DDBJ databases">
        <title>Symmetric and asymmetric DNA N6-adenine methylation regulates different biological responses in Mucorales.</title>
        <authorList>
            <consortium name="Lawrence Berkeley National Laboratory"/>
            <person name="Lax C."/>
            <person name="Mondo S.J."/>
            <person name="Osorio-Concepcion M."/>
            <person name="Muszewska A."/>
            <person name="Corrochano-Luque M."/>
            <person name="Gutierrez G."/>
            <person name="Riley R."/>
            <person name="Lipzen A."/>
            <person name="Guo J."/>
            <person name="Hundley H."/>
            <person name="Amirebrahimi M."/>
            <person name="Ng V."/>
            <person name="Lorenzo-Gutierrez D."/>
            <person name="Binder U."/>
            <person name="Yang J."/>
            <person name="Song Y."/>
            <person name="Canovas D."/>
            <person name="Navarro E."/>
            <person name="Freitag M."/>
            <person name="Gabaldon T."/>
            <person name="Grigoriev I.V."/>
            <person name="Corrochano L.M."/>
            <person name="Nicolas F.E."/>
            <person name="Garre V."/>
        </authorList>
    </citation>
    <scope>NUCLEOTIDE SEQUENCE [LARGE SCALE GENOMIC DNA]</scope>
    <source>
        <strain evidence="2 3">L51</strain>
    </source>
</reference>
<feature type="transmembrane region" description="Helical" evidence="1">
    <location>
        <begin position="6"/>
        <end position="25"/>
    </location>
</feature>
<name>A0ABR3BE73_PHYBL</name>